<organism evidence="2 3">
    <name type="scientific">Planktothrix tepida PCC 9214</name>
    <dbReference type="NCBI Taxonomy" id="671072"/>
    <lineage>
        <taxon>Bacteria</taxon>
        <taxon>Bacillati</taxon>
        <taxon>Cyanobacteriota</taxon>
        <taxon>Cyanophyceae</taxon>
        <taxon>Oscillatoriophycideae</taxon>
        <taxon>Oscillatoriales</taxon>
        <taxon>Microcoleaceae</taxon>
        <taxon>Planktothrix</taxon>
    </lineage>
</organism>
<dbReference type="SUPFAM" id="SSF48239">
    <property type="entry name" value="Terpenoid cyclases/Protein prenyltransferases"/>
    <property type="match status" value="1"/>
</dbReference>
<dbReference type="STRING" id="671072.PL9214520359"/>
<protein>
    <recommendedName>
        <fullName evidence="1">Squalene cyclase C-terminal domain-containing protein</fullName>
    </recommendedName>
</protein>
<reference evidence="3" key="1">
    <citation type="submission" date="2015-10" db="EMBL/GenBank/DDBJ databases">
        <authorList>
            <person name="Regsiter A."/>
            <person name="william w."/>
        </authorList>
    </citation>
    <scope>NUCLEOTIDE SEQUENCE [LARGE SCALE GENOMIC DNA]</scope>
</reference>
<evidence type="ECO:0000313" key="3">
    <source>
        <dbReference type="Proteomes" id="UP000184315"/>
    </source>
</evidence>
<dbReference type="RefSeq" id="WP_072720409.1">
    <property type="nucleotide sequence ID" value="NZ_LN889803.1"/>
</dbReference>
<feature type="domain" description="Squalene cyclase C-terminal" evidence="1">
    <location>
        <begin position="514"/>
        <end position="630"/>
    </location>
</feature>
<dbReference type="InterPro" id="IPR008930">
    <property type="entry name" value="Terpenoid_cyclase/PrenylTrfase"/>
</dbReference>
<dbReference type="Pfam" id="PF13243">
    <property type="entry name" value="SQHop_cyclase_C"/>
    <property type="match status" value="1"/>
</dbReference>
<dbReference type="OrthoDB" id="486596at2"/>
<keyword evidence="3" id="KW-1185">Reference proteome</keyword>
<evidence type="ECO:0000259" key="1">
    <source>
        <dbReference type="Pfam" id="PF13243"/>
    </source>
</evidence>
<dbReference type="Proteomes" id="UP000184315">
    <property type="component" value="Unassembled WGS sequence"/>
</dbReference>
<gene>
    <name evidence="2" type="ORF">PL9214520359</name>
</gene>
<dbReference type="AlphaFoldDB" id="A0A1J1LPH9"/>
<dbReference type="Gene3D" id="1.50.10.20">
    <property type="match status" value="2"/>
</dbReference>
<dbReference type="InterPro" id="IPR032696">
    <property type="entry name" value="SQ_cyclase_C"/>
</dbReference>
<accession>A0A1J1LPH9</accession>
<sequence>MIQLDRALGNQLAVARAVRIAAAGIPNLEERAAKTLDLLLEEIRCSPQPDTAWEFGSLSYNGFPVEFTFGSHETGMRYATEVGGSEVKPQDRLSRAEWLLDFLGAGRLPEEVSALSHKVQESGSLKWGAWMGVRHRLEGDRYKLYVEVPQEGSPAAAEMVRCFLGNEPLLPNGGAQLVAIGQETDLSRTEFYFRIKSPHLTDWQVTNLLQRVGLESRQADLFGLIEETSGYTFNRAGAGLPEGIYGFSFSFSSGAEPLVFSVFTFAKTLFKTDGSVRHALLSLAQQKGWNLRNYAAFTEPLAGCTDPLEHHNVIAFLVAQQGPPALHISLSPPLPGINRYRHHSSSSIRSSVNSSVDAAIRFLCNARHPDGWWSDFRLAPGCSDEWVTGYTGTALASQAVPQALTAAQEAWRWLSNRCQPSGCWGYNSLTPRDADSTAWALQLADATGCGDWEQALSGREFLAAHVRMGGGIATYATDGPIRGFIRASEEMPFDGWCEPQNCVTAAAASLPDVRAGACEFLRQRQSEDGSWKSYWWCEDEYATAQAAEALANVLQPEDRERVGRAVRWALSRISADGSVPSTVRPSGSPFATAWIVRILVLGGDTQTVREPLERAIRWLVQQQNPDGSWPPSAGLRVPPPNMTAPENYQNWVLNSLIESAISLDQHGVFTTATVLQALNRAC</sequence>
<evidence type="ECO:0000313" key="2">
    <source>
        <dbReference type="EMBL" id="CUR33820.1"/>
    </source>
</evidence>
<name>A0A1J1LPH9_9CYAN</name>
<proteinExistence type="predicted"/>
<dbReference type="EMBL" id="CZDF01000158">
    <property type="protein sequence ID" value="CUR33820.1"/>
    <property type="molecule type" value="Genomic_DNA"/>
</dbReference>